<dbReference type="EMBL" id="KI964872">
    <property type="protein sequence ID" value="EUC27834.1"/>
    <property type="molecule type" value="Genomic_DNA"/>
</dbReference>
<protein>
    <submittedName>
        <fullName evidence="2">Uncharacterized protein</fullName>
    </submittedName>
</protein>
<keyword evidence="1" id="KW-1133">Transmembrane helix</keyword>
<reference evidence="2 3" key="1">
    <citation type="journal article" date="2013" name="PLoS Genet.">
        <title>Comparative genome structure, secondary metabolite, and effector coding capacity across Cochliobolus pathogens.</title>
        <authorList>
            <person name="Condon B.J."/>
            <person name="Leng Y."/>
            <person name="Wu D."/>
            <person name="Bushley K.E."/>
            <person name="Ohm R.A."/>
            <person name="Otillar R."/>
            <person name="Martin J."/>
            <person name="Schackwitz W."/>
            <person name="Grimwood J."/>
            <person name="MohdZainudin N."/>
            <person name="Xue C."/>
            <person name="Wang R."/>
            <person name="Manning V.A."/>
            <person name="Dhillon B."/>
            <person name="Tu Z.J."/>
            <person name="Steffenson B.J."/>
            <person name="Salamov A."/>
            <person name="Sun H."/>
            <person name="Lowry S."/>
            <person name="LaButti K."/>
            <person name="Han J."/>
            <person name="Copeland A."/>
            <person name="Lindquist E."/>
            <person name="Barry K."/>
            <person name="Schmutz J."/>
            <person name="Baker S.E."/>
            <person name="Ciuffetti L.M."/>
            <person name="Grigoriev I.V."/>
            <person name="Zhong S."/>
            <person name="Turgeon B.G."/>
        </authorList>
    </citation>
    <scope>NUCLEOTIDE SEQUENCE [LARGE SCALE GENOMIC DNA]</scope>
    <source>
        <strain evidence="2 3">26-R-13</strain>
    </source>
</reference>
<feature type="transmembrane region" description="Helical" evidence="1">
    <location>
        <begin position="20"/>
        <end position="37"/>
    </location>
</feature>
<organism evidence="2 3">
    <name type="scientific">Cochliobolus carbonum (strain 26-R-13)</name>
    <name type="common">Maize leaf spot fungus</name>
    <name type="synonym">Bipolaris zeicola</name>
    <dbReference type="NCBI Taxonomy" id="930089"/>
    <lineage>
        <taxon>Eukaryota</taxon>
        <taxon>Fungi</taxon>
        <taxon>Dikarya</taxon>
        <taxon>Ascomycota</taxon>
        <taxon>Pezizomycotina</taxon>
        <taxon>Dothideomycetes</taxon>
        <taxon>Pleosporomycetidae</taxon>
        <taxon>Pleosporales</taxon>
        <taxon>Pleosporineae</taxon>
        <taxon>Pleosporaceae</taxon>
        <taxon>Bipolaris</taxon>
    </lineage>
</organism>
<name>W6XYP7_COCC2</name>
<dbReference type="KEGG" id="bze:COCCADRAFT_110688"/>
<keyword evidence="1" id="KW-0812">Transmembrane</keyword>
<gene>
    <name evidence="2" type="ORF">COCCADRAFT_110688</name>
</gene>
<keyword evidence="3" id="KW-1185">Reference proteome</keyword>
<proteinExistence type="predicted"/>
<sequence length="54" mass="6243">TYASSNHCQALWMLSPYTNTDVNLVVTLFLLPLLRRLRHCASIFTRRGHSNLQL</sequence>
<accession>W6XYP7</accession>
<evidence type="ECO:0000256" key="1">
    <source>
        <dbReference type="SAM" id="Phobius"/>
    </source>
</evidence>
<dbReference type="RefSeq" id="XP_007717865.1">
    <property type="nucleotide sequence ID" value="XM_007719675.1"/>
</dbReference>
<evidence type="ECO:0000313" key="2">
    <source>
        <dbReference type="EMBL" id="EUC27834.1"/>
    </source>
</evidence>
<dbReference type="GeneID" id="19144152"/>
<keyword evidence="1" id="KW-0472">Membrane</keyword>
<dbReference type="HOGENOM" id="CLU_3055868_0_0_1"/>
<dbReference type="Proteomes" id="UP000053841">
    <property type="component" value="Unassembled WGS sequence"/>
</dbReference>
<evidence type="ECO:0000313" key="3">
    <source>
        <dbReference type="Proteomes" id="UP000053841"/>
    </source>
</evidence>
<dbReference type="AlphaFoldDB" id="W6XYP7"/>
<feature type="non-terminal residue" evidence="2">
    <location>
        <position position="1"/>
    </location>
</feature>